<organism evidence="14 15">
    <name type="scientific">Paractinoplanes rishiriensis</name>
    <dbReference type="NCBI Taxonomy" id="1050105"/>
    <lineage>
        <taxon>Bacteria</taxon>
        <taxon>Bacillati</taxon>
        <taxon>Actinomycetota</taxon>
        <taxon>Actinomycetes</taxon>
        <taxon>Micromonosporales</taxon>
        <taxon>Micromonosporaceae</taxon>
        <taxon>Paractinoplanes</taxon>
    </lineage>
</organism>
<feature type="transmembrane region" description="Helical" evidence="12">
    <location>
        <begin position="343"/>
        <end position="361"/>
    </location>
</feature>
<feature type="transmembrane region" description="Helical" evidence="12">
    <location>
        <begin position="174"/>
        <end position="197"/>
    </location>
</feature>
<dbReference type="InterPro" id="IPR050083">
    <property type="entry name" value="HtpX_protease"/>
</dbReference>
<evidence type="ECO:0000256" key="4">
    <source>
        <dbReference type="ARBA" id="ARBA00022692"/>
    </source>
</evidence>
<accession>A0A919JY33</accession>
<dbReference type="InterPro" id="IPR001915">
    <property type="entry name" value="Peptidase_M48"/>
</dbReference>
<keyword evidence="4 12" id="KW-0812">Transmembrane</keyword>
<evidence type="ECO:0000256" key="6">
    <source>
        <dbReference type="ARBA" id="ARBA00022801"/>
    </source>
</evidence>
<feature type="transmembrane region" description="Helical" evidence="12">
    <location>
        <begin position="58"/>
        <end position="76"/>
    </location>
</feature>
<evidence type="ECO:0000256" key="5">
    <source>
        <dbReference type="ARBA" id="ARBA00022723"/>
    </source>
</evidence>
<feature type="transmembrane region" description="Helical" evidence="12">
    <location>
        <begin position="666"/>
        <end position="693"/>
    </location>
</feature>
<dbReference type="GO" id="GO:0004222">
    <property type="term" value="F:metalloendopeptidase activity"/>
    <property type="evidence" value="ECO:0007669"/>
    <property type="project" value="InterPro"/>
</dbReference>
<dbReference type="Pfam" id="PF01435">
    <property type="entry name" value="Peptidase_M48"/>
    <property type="match status" value="1"/>
</dbReference>
<evidence type="ECO:0000256" key="11">
    <source>
        <dbReference type="SAM" id="MobiDB-lite"/>
    </source>
</evidence>
<feature type="compositionally biased region" description="Basic and acidic residues" evidence="11">
    <location>
        <begin position="860"/>
        <end position="874"/>
    </location>
</feature>
<evidence type="ECO:0000313" key="15">
    <source>
        <dbReference type="Proteomes" id="UP000636960"/>
    </source>
</evidence>
<evidence type="ECO:0000256" key="1">
    <source>
        <dbReference type="ARBA" id="ARBA00001947"/>
    </source>
</evidence>
<keyword evidence="6" id="KW-0378">Hydrolase</keyword>
<feature type="transmembrane region" description="Helical" evidence="12">
    <location>
        <begin position="20"/>
        <end position="38"/>
    </location>
</feature>
<keyword evidence="3" id="KW-0645">Protease</keyword>
<dbReference type="EMBL" id="BOMV01000034">
    <property type="protein sequence ID" value="GIE95642.1"/>
    <property type="molecule type" value="Genomic_DNA"/>
</dbReference>
<feature type="transmembrane region" description="Helical" evidence="12">
    <location>
        <begin position="555"/>
        <end position="576"/>
    </location>
</feature>
<comment type="caution">
    <text evidence="14">The sequence shown here is derived from an EMBL/GenBank/DDBJ whole genome shotgun (WGS) entry which is preliminary data.</text>
</comment>
<feature type="transmembrane region" description="Helical" evidence="12">
    <location>
        <begin position="523"/>
        <end position="543"/>
    </location>
</feature>
<dbReference type="Proteomes" id="UP000636960">
    <property type="component" value="Unassembled WGS sequence"/>
</dbReference>
<evidence type="ECO:0000259" key="13">
    <source>
        <dbReference type="Pfam" id="PF01435"/>
    </source>
</evidence>
<evidence type="ECO:0000313" key="14">
    <source>
        <dbReference type="EMBL" id="GIE95642.1"/>
    </source>
</evidence>
<feature type="transmembrane region" description="Helical" evidence="12">
    <location>
        <begin position="714"/>
        <end position="738"/>
    </location>
</feature>
<evidence type="ECO:0000256" key="8">
    <source>
        <dbReference type="ARBA" id="ARBA00022989"/>
    </source>
</evidence>
<dbReference type="Gene3D" id="3.30.2010.10">
    <property type="entry name" value="Metalloproteases ('zincins'), catalytic domain"/>
    <property type="match status" value="1"/>
</dbReference>
<feature type="transmembrane region" description="Helical" evidence="12">
    <location>
        <begin position="309"/>
        <end position="331"/>
    </location>
</feature>
<feature type="region of interest" description="Disordered" evidence="11">
    <location>
        <begin position="860"/>
        <end position="901"/>
    </location>
</feature>
<feature type="transmembrane region" description="Helical" evidence="12">
    <location>
        <begin position="209"/>
        <end position="226"/>
    </location>
</feature>
<keyword evidence="2" id="KW-1003">Cell membrane</keyword>
<keyword evidence="7" id="KW-0862">Zinc</keyword>
<protein>
    <recommendedName>
        <fullName evidence="13">Peptidase M48 domain-containing protein</fullName>
    </recommendedName>
</protein>
<keyword evidence="15" id="KW-1185">Reference proteome</keyword>
<dbReference type="PANTHER" id="PTHR43221">
    <property type="entry name" value="PROTEASE HTPX"/>
    <property type="match status" value="1"/>
</dbReference>
<name>A0A919JY33_9ACTN</name>
<dbReference type="RefSeq" id="WP_203781932.1">
    <property type="nucleotide sequence ID" value="NZ_BOMV01000034.1"/>
</dbReference>
<keyword evidence="5" id="KW-0479">Metal-binding</keyword>
<feature type="transmembrane region" description="Helical" evidence="12">
    <location>
        <begin position="414"/>
        <end position="433"/>
    </location>
</feature>
<evidence type="ECO:0000256" key="7">
    <source>
        <dbReference type="ARBA" id="ARBA00022833"/>
    </source>
</evidence>
<evidence type="ECO:0000256" key="12">
    <source>
        <dbReference type="SAM" id="Phobius"/>
    </source>
</evidence>
<evidence type="ECO:0000256" key="2">
    <source>
        <dbReference type="ARBA" id="ARBA00022475"/>
    </source>
</evidence>
<evidence type="ECO:0000256" key="9">
    <source>
        <dbReference type="ARBA" id="ARBA00023049"/>
    </source>
</evidence>
<dbReference type="PANTHER" id="PTHR43221:SF2">
    <property type="entry name" value="PROTEASE HTPX HOMOLOG"/>
    <property type="match status" value="1"/>
</dbReference>
<feature type="transmembrane region" description="Helical" evidence="12">
    <location>
        <begin position="373"/>
        <end position="394"/>
    </location>
</feature>
<comment type="cofactor">
    <cofactor evidence="1">
        <name>Zn(2+)</name>
        <dbReference type="ChEBI" id="CHEBI:29105"/>
    </cofactor>
</comment>
<keyword evidence="10 12" id="KW-0472">Membrane</keyword>
<feature type="transmembrane region" description="Helical" evidence="12">
    <location>
        <begin position="623"/>
        <end position="646"/>
    </location>
</feature>
<gene>
    <name evidence="14" type="ORF">Ari01nite_31070</name>
</gene>
<dbReference type="GO" id="GO:0006508">
    <property type="term" value="P:proteolysis"/>
    <property type="evidence" value="ECO:0007669"/>
    <property type="project" value="UniProtKB-KW"/>
</dbReference>
<feature type="transmembrane region" description="Helical" evidence="12">
    <location>
        <begin position="596"/>
        <end position="616"/>
    </location>
</feature>
<dbReference type="AlphaFoldDB" id="A0A919JY33"/>
<evidence type="ECO:0000256" key="3">
    <source>
        <dbReference type="ARBA" id="ARBA00022670"/>
    </source>
</evidence>
<feature type="compositionally biased region" description="Polar residues" evidence="11">
    <location>
        <begin position="882"/>
        <end position="901"/>
    </location>
</feature>
<evidence type="ECO:0000256" key="10">
    <source>
        <dbReference type="ARBA" id="ARBA00023136"/>
    </source>
</evidence>
<feature type="transmembrane region" description="Helical" evidence="12">
    <location>
        <begin position="445"/>
        <end position="466"/>
    </location>
</feature>
<proteinExistence type="predicted"/>
<reference evidence="14" key="1">
    <citation type="submission" date="2021-01" db="EMBL/GenBank/DDBJ databases">
        <title>Whole genome shotgun sequence of Actinoplanes rishiriensis NBRC 108556.</title>
        <authorList>
            <person name="Komaki H."/>
            <person name="Tamura T."/>
        </authorList>
    </citation>
    <scope>NUCLEOTIDE SEQUENCE</scope>
    <source>
        <strain evidence="14">NBRC 108556</strain>
    </source>
</reference>
<sequence length="901" mass="97014">MTTAVPPDGRNTGPAGTTSLFVLLVTAVSATSSIQFLAVRETFLDLNLTRTETVAGGLLAVFGVAGLLYLAAPWWIRRRRRLRRIDASSAPELIEDLQGLCDVAGVRTPVFLLAARRQSTRAVAFGHAGRRYVQVNAGLAKASVLTPATFRAVVLHELAHLRHRDVDIAMWTVAIWRAFTVTALPLMVAMTTLSIVVGRHGLAAELAEAVPNTVSFVVLTLLVFLTRNAILRLREHHADILSAEWESRQGTLDPAARSALHELFDQAGKRDRGRLAVVDLLTSKHPKPKARIAVLDDPAQVSRPRLGQLFGVGIAAAVCLQNNSIFFFIAMPGATHLADLTNVLFVAGFMCLALVYAVFRAQLLGDRSPLRTATYPLVLMAGFLVGDAVALVNTSGDGWVLLGFRQDSPSVADLVVTAIPLIIGALLVTAWARSAATGVPLHARSTWYVVTAVAAVAATPWLNMWFTLRGGRMALSVEGFLGRPALTVAPLPGEAGRWYANAVEFLQAVALWPRSQLFFVATWSYPWVVLGILLAAVAPLMLARPPGRRGVRFGLAGAAAFALCFGLHFAAIHSAYQPDRGNDAIDEWMRSGPDVFLAVTVAVGALAAATAMAVAGRMRVVHAVAALCVTSTISTVIVTFGSAPGYCAAFLSIGCWQPVDMQASQTFWHFSVVLGTVAAIPAMLVGRAAGHLVRGRRTKRRATSTMRFHEFRQVVARVALIGTLGAAATLNHTNWLVLAGDASPNRRTDCLLGKWRETAHRSFLPVEGLVVELRREGVVHEFRADGMAVVDFGESTVESAVAVVVASDPERTAVPINGGKLRLVHHGAVVVRFEHDNGLIRYGRPNADAWYDVIIGDKTSPERHTPRVPRKETAHCSGDSLRLTQQDDPGNTDETILTRMS</sequence>
<feature type="domain" description="Peptidase M48" evidence="13">
    <location>
        <begin position="91"/>
        <end position="297"/>
    </location>
</feature>
<keyword evidence="8 12" id="KW-1133">Transmembrane helix</keyword>
<keyword evidence="9" id="KW-0482">Metalloprotease</keyword>
<dbReference type="GO" id="GO:0046872">
    <property type="term" value="F:metal ion binding"/>
    <property type="evidence" value="ECO:0007669"/>
    <property type="project" value="UniProtKB-KW"/>
</dbReference>